<dbReference type="CDD" id="cd11686">
    <property type="entry name" value="UBCc_UFC1"/>
    <property type="match status" value="1"/>
</dbReference>
<dbReference type="GO" id="GO:0005737">
    <property type="term" value="C:cytoplasm"/>
    <property type="evidence" value="ECO:0007669"/>
    <property type="project" value="TreeGrafter"/>
</dbReference>
<dbReference type="GO" id="GO:0061657">
    <property type="term" value="F:UFM1 conjugating enzyme activity"/>
    <property type="evidence" value="ECO:0007669"/>
    <property type="project" value="InterPro"/>
</dbReference>
<comment type="similarity">
    <text evidence="1">Belongs to the ubiquitin-conjugating enzyme family. UFC1 subfamily.</text>
</comment>
<evidence type="ECO:0000256" key="2">
    <source>
        <dbReference type="ARBA" id="ARBA00013306"/>
    </source>
</evidence>
<evidence type="ECO:0000256" key="3">
    <source>
        <dbReference type="ARBA" id="ARBA00022786"/>
    </source>
</evidence>
<sequence>QTVTNTCTQELLPNYVEGKSRKTPNFHISQLLNLSCTMVDAATRKSLGSIPLLKTKAGPRDKEEWVTRLKEEYTALIKYVQNNKDADNDWFRLESNKEGTRWFGKCWYVHELLKYEFDVEFDIPVTYPTTAPEIALPELDGKTAKMYRGGRICLTDHFKPLWARNVPKFGLAHAMALGLGPWLAVEIPDMIQQGIITYQEKKE</sequence>
<keyword evidence="3" id="KW-0833">Ubl conjugation pathway</keyword>
<keyword evidence="7" id="KW-1185">Reference proteome</keyword>
<dbReference type="SUPFAM" id="SSF54495">
    <property type="entry name" value="UBC-like"/>
    <property type="match status" value="1"/>
</dbReference>
<dbReference type="PANTHER" id="PTHR12921:SF0">
    <property type="entry name" value="UBIQUITIN-FOLD MODIFIER-CONJUGATING ENZYME 1"/>
    <property type="match status" value="1"/>
</dbReference>
<dbReference type="Gene3D" id="3.10.110.10">
    <property type="entry name" value="Ubiquitin Conjugating Enzyme"/>
    <property type="match status" value="1"/>
</dbReference>
<name>A0AAV2PYJ3_MEGNR</name>
<dbReference type="Proteomes" id="UP001497623">
    <property type="component" value="Unassembled WGS sequence"/>
</dbReference>
<comment type="caution">
    <text evidence="6">The sequence shown here is derived from an EMBL/GenBank/DDBJ whole genome shotgun (WGS) entry which is preliminary data.</text>
</comment>
<accession>A0AAV2PYJ3</accession>
<evidence type="ECO:0000256" key="4">
    <source>
        <dbReference type="ARBA" id="ARBA00032490"/>
    </source>
</evidence>
<evidence type="ECO:0000313" key="7">
    <source>
        <dbReference type="Proteomes" id="UP001497623"/>
    </source>
</evidence>
<gene>
    <name evidence="6" type="ORF">MNOR_LOCUS5609</name>
</gene>
<dbReference type="AlphaFoldDB" id="A0AAV2PYJ3"/>
<feature type="non-terminal residue" evidence="6">
    <location>
        <position position="1"/>
    </location>
</feature>
<dbReference type="GO" id="GO:1990592">
    <property type="term" value="P:protein K69-linked ufmylation"/>
    <property type="evidence" value="ECO:0007669"/>
    <property type="project" value="TreeGrafter"/>
</dbReference>
<dbReference type="Pfam" id="PF08694">
    <property type="entry name" value="UFC1"/>
    <property type="match status" value="1"/>
</dbReference>
<dbReference type="EMBL" id="CAXKWB010002188">
    <property type="protein sequence ID" value="CAL4066362.1"/>
    <property type="molecule type" value="Genomic_DNA"/>
</dbReference>
<protein>
    <recommendedName>
        <fullName evidence="2">Ubiquitin-fold modifier-conjugating enzyme 1</fullName>
    </recommendedName>
    <alternativeName>
        <fullName evidence="4">Ufm1-conjugating enzyme 1</fullName>
    </alternativeName>
</protein>
<evidence type="ECO:0000256" key="1">
    <source>
        <dbReference type="ARBA" id="ARBA00008451"/>
    </source>
</evidence>
<proteinExistence type="inferred from homology"/>
<dbReference type="PIRSF" id="PIRSF008716">
    <property type="entry name" value="DUF1782"/>
    <property type="match status" value="1"/>
</dbReference>
<dbReference type="FunFam" id="3.10.110.10:FF:000042">
    <property type="entry name" value="Ubiquitin-fold modifier-conjugating enzyme 1"/>
    <property type="match status" value="1"/>
</dbReference>
<dbReference type="PANTHER" id="PTHR12921">
    <property type="entry name" value="UBIQUITIN-FOLD MODIFIER-CONJUGATING ENZYME 1"/>
    <property type="match status" value="1"/>
</dbReference>
<reference evidence="6 7" key="1">
    <citation type="submission" date="2024-05" db="EMBL/GenBank/DDBJ databases">
        <authorList>
            <person name="Wallberg A."/>
        </authorList>
    </citation>
    <scope>NUCLEOTIDE SEQUENCE [LARGE SCALE GENOMIC DNA]</scope>
</reference>
<evidence type="ECO:0000313" key="6">
    <source>
        <dbReference type="EMBL" id="CAL4066362.1"/>
    </source>
</evidence>
<evidence type="ECO:0000256" key="5">
    <source>
        <dbReference type="PIRSR" id="PIRSR008716-1"/>
    </source>
</evidence>
<dbReference type="InterPro" id="IPR014806">
    <property type="entry name" value="Ufc1"/>
</dbReference>
<dbReference type="InterPro" id="IPR016135">
    <property type="entry name" value="UBQ-conjugating_enzyme/RWD"/>
</dbReference>
<organism evidence="6 7">
    <name type="scientific">Meganyctiphanes norvegica</name>
    <name type="common">Northern krill</name>
    <name type="synonym">Thysanopoda norvegica</name>
    <dbReference type="NCBI Taxonomy" id="48144"/>
    <lineage>
        <taxon>Eukaryota</taxon>
        <taxon>Metazoa</taxon>
        <taxon>Ecdysozoa</taxon>
        <taxon>Arthropoda</taxon>
        <taxon>Crustacea</taxon>
        <taxon>Multicrustacea</taxon>
        <taxon>Malacostraca</taxon>
        <taxon>Eumalacostraca</taxon>
        <taxon>Eucarida</taxon>
        <taxon>Euphausiacea</taxon>
        <taxon>Euphausiidae</taxon>
        <taxon>Meganyctiphanes</taxon>
    </lineage>
</organism>
<feature type="active site" description="Glycyl thioester intermediate" evidence="5">
    <location>
        <position position="153"/>
    </location>
</feature>